<feature type="coiled-coil region" evidence="1">
    <location>
        <begin position="17"/>
        <end position="58"/>
    </location>
</feature>
<accession>A0A9W8LU52</accession>
<dbReference type="AlphaFoldDB" id="A0A9W8LU52"/>
<gene>
    <name evidence="2" type="ORF">H4R20_003365</name>
</gene>
<evidence type="ECO:0000256" key="1">
    <source>
        <dbReference type="SAM" id="Coils"/>
    </source>
</evidence>
<keyword evidence="3" id="KW-1185">Reference proteome</keyword>
<dbReference type="Proteomes" id="UP001140094">
    <property type="component" value="Unassembled WGS sequence"/>
</dbReference>
<dbReference type="OrthoDB" id="6108017at2759"/>
<protein>
    <submittedName>
        <fullName evidence="2">Uncharacterized protein</fullName>
    </submittedName>
</protein>
<feature type="non-terminal residue" evidence="2">
    <location>
        <position position="1"/>
    </location>
</feature>
<evidence type="ECO:0000313" key="3">
    <source>
        <dbReference type="Proteomes" id="UP001140094"/>
    </source>
</evidence>
<dbReference type="EMBL" id="JANBUO010000692">
    <property type="protein sequence ID" value="KAJ2802216.1"/>
    <property type="molecule type" value="Genomic_DNA"/>
</dbReference>
<sequence length="72" mass="8512">RQIRELQFQIGEREKAKQRSEIDMQRLTSRVKRLETHVKELETSEHRLAAANHRLERELGSLRTRTASPAFS</sequence>
<comment type="caution">
    <text evidence="2">The sequence shown here is derived from an EMBL/GenBank/DDBJ whole genome shotgun (WGS) entry which is preliminary data.</text>
</comment>
<evidence type="ECO:0000313" key="2">
    <source>
        <dbReference type="EMBL" id="KAJ2802216.1"/>
    </source>
</evidence>
<proteinExistence type="predicted"/>
<organism evidence="2 3">
    <name type="scientific">Coemansia guatemalensis</name>
    <dbReference type="NCBI Taxonomy" id="2761395"/>
    <lineage>
        <taxon>Eukaryota</taxon>
        <taxon>Fungi</taxon>
        <taxon>Fungi incertae sedis</taxon>
        <taxon>Zoopagomycota</taxon>
        <taxon>Kickxellomycotina</taxon>
        <taxon>Kickxellomycetes</taxon>
        <taxon>Kickxellales</taxon>
        <taxon>Kickxellaceae</taxon>
        <taxon>Coemansia</taxon>
    </lineage>
</organism>
<name>A0A9W8LU52_9FUNG</name>
<keyword evidence="1" id="KW-0175">Coiled coil</keyword>
<reference evidence="2" key="1">
    <citation type="submission" date="2022-07" db="EMBL/GenBank/DDBJ databases">
        <title>Phylogenomic reconstructions and comparative analyses of Kickxellomycotina fungi.</title>
        <authorList>
            <person name="Reynolds N.K."/>
            <person name="Stajich J.E."/>
            <person name="Barry K."/>
            <person name="Grigoriev I.V."/>
            <person name="Crous P."/>
            <person name="Smith M.E."/>
        </authorList>
    </citation>
    <scope>NUCLEOTIDE SEQUENCE</scope>
    <source>
        <strain evidence="2">NRRL 1565</strain>
    </source>
</reference>